<evidence type="ECO:0000259" key="1">
    <source>
        <dbReference type="PROSITE" id="PS50097"/>
    </source>
</evidence>
<feature type="domain" description="BTB" evidence="1">
    <location>
        <begin position="15"/>
        <end position="80"/>
    </location>
</feature>
<dbReference type="PROSITE" id="PS50097">
    <property type="entry name" value="BTB"/>
    <property type="match status" value="1"/>
</dbReference>
<dbReference type="Proteomes" id="UP000887565">
    <property type="component" value="Unplaced"/>
</dbReference>
<keyword evidence="2" id="KW-1185">Reference proteome</keyword>
<dbReference type="OMA" id="CIYAEDQ"/>
<organism evidence="2 3">
    <name type="scientific">Romanomermis culicivorax</name>
    <name type="common">Nematode worm</name>
    <dbReference type="NCBI Taxonomy" id="13658"/>
    <lineage>
        <taxon>Eukaryota</taxon>
        <taxon>Metazoa</taxon>
        <taxon>Ecdysozoa</taxon>
        <taxon>Nematoda</taxon>
        <taxon>Enoplea</taxon>
        <taxon>Dorylaimia</taxon>
        <taxon>Mermithida</taxon>
        <taxon>Mermithoidea</taxon>
        <taxon>Mermithidae</taxon>
        <taxon>Romanomermis</taxon>
    </lineage>
</organism>
<reference evidence="3" key="1">
    <citation type="submission" date="2022-11" db="UniProtKB">
        <authorList>
            <consortium name="WormBaseParasite"/>
        </authorList>
    </citation>
    <scope>IDENTIFICATION</scope>
</reference>
<sequence length="104" mass="11775">MQIFFKRLLNDQENVDLILKTDDGSKIGAHSCILKSRCPTFFDRYIKNQLINDQLSPNQSIILISDVNFDSLKFYLKCIYAEDQIPSLVLGGAGAENSNFKAEN</sequence>
<evidence type="ECO:0000313" key="2">
    <source>
        <dbReference type="Proteomes" id="UP000887565"/>
    </source>
</evidence>
<dbReference type="InterPro" id="IPR000210">
    <property type="entry name" value="BTB/POZ_dom"/>
</dbReference>
<evidence type="ECO:0000313" key="3">
    <source>
        <dbReference type="WBParaSite" id="nRc.2.0.1.t10429-RA"/>
    </source>
</evidence>
<dbReference type="Pfam" id="PF00651">
    <property type="entry name" value="BTB"/>
    <property type="match status" value="1"/>
</dbReference>
<protein>
    <submittedName>
        <fullName evidence="3">BTB domain-containing protein</fullName>
    </submittedName>
</protein>
<dbReference type="SUPFAM" id="SSF54695">
    <property type="entry name" value="POZ domain"/>
    <property type="match status" value="1"/>
</dbReference>
<name>A0A915I8E0_ROMCU</name>
<accession>A0A915I8E0</accession>
<dbReference type="Gene3D" id="3.30.710.10">
    <property type="entry name" value="Potassium Channel Kv1.1, Chain A"/>
    <property type="match status" value="1"/>
</dbReference>
<dbReference type="WBParaSite" id="nRc.2.0.1.t10429-RA">
    <property type="protein sequence ID" value="nRc.2.0.1.t10429-RA"/>
    <property type="gene ID" value="nRc.2.0.1.g10429"/>
</dbReference>
<dbReference type="AlphaFoldDB" id="A0A915I8E0"/>
<dbReference type="InterPro" id="IPR011333">
    <property type="entry name" value="SKP1/BTB/POZ_sf"/>
</dbReference>
<proteinExistence type="predicted"/>